<comment type="caution">
    <text evidence="1">The sequence shown here is derived from an EMBL/GenBank/DDBJ whole genome shotgun (WGS) entry which is preliminary data.</text>
</comment>
<accession>A0AAW1ICI4</accession>
<feature type="non-terminal residue" evidence="1">
    <location>
        <position position="61"/>
    </location>
</feature>
<dbReference type="EMBL" id="JASPKY010000649">
    <property type="protein sequence ID" value="KAK9687347.1"/>
    <property type="molecule type" value="Genomic_DNA"/>
</dbReference>
<evidence type="ECO:0000313" key="2">
    <source>
        <dbReference type="Proteomes" id="UP001458880"/>
    </source>
</evidence>
<organism evidence="1 2">
    <name type="scientific">Popillia japonica</name>
    <name type="common">Japanese beetle</name>
    <dbReference type="NCBI Taxonomy" id="7064"/>
    <lineage>
        <taxon>Eukaryota</taxon>
        <taxon>Metazoa</taxon>
        <taxon>Ecdysozoa</taxon>
        <taxon>Arthropoda</taxon>
        <taxon>Hexapoda</taxon>
        <taxon>Insecta</taxon>
        <taxon>Pterygota</taxon>
        <taxon>Neoptera</taxon>
        <taxon>Endopterygota</taxon>
        <taxon>Coleoptera</taxon>
        <taxon>Polyphaga</taxon>
        <taxon>Scarabaeiformia</taxon>
        <taxon>Scarabaeidae</taxon>
        <taxon>Rutelinae</taxon>
        <taxon>Popillia</taxon>
    </lineage>
</organism>
<gene>
    <name evidence="1" type="ORF">QE152_g36487</name>
</gene>
<dbReference type="AlphaFoldDB" id="A0AAW1ICI4"/>
<dbReference type="Proteomes" id="UP001458880">
    <property type="component" value="Unassembled WGS sequence"/>
</dbReference>
<sequence length="61" mass="7311">MHTDIICGLQLSKVCNYNPHNKPQARKRMMLLSTMECEMIWRIDWVENFEPQIFIKISNIT</sequence>
<keyword evidence="2" id="KW-1185">Reference proteome</keyword>
<proteinExistence type="predicted"/>
<evidence type="ECO:0000313" key="1">
    <source>
        <dbReference type="EMBL" id="KAK9687347.1"/>
    </source>
</evidence>
<protein>
    <submittedName>
        <fullName evidence="1">Uncharacterized protein</fullName>
    </submittedName>
</protein>
<reference evidence="1 2" key="1">
    <citation type="journal article" date="2024" name="BMC Genomics">
        <title>De novo assembly and annotation of Popillia japonica's genome with initial clues to its potential as an invasive pest.</title>
        <authorList>
            <person name="Cucini C."/>
            <person name="Boschi S."/>
            <person name="Funari R."/>
            <person name="Cardaioli E."/>
            <person name="Iannotti N."/>
            <person name="Marturano G."/>
            <person name="Paoli F."/>
            <person name="Bruttini M."/>
            <person name="Carapelli A."/>
            <person name="Frati F."/>
            <person name="Nardi F."/>
        </authorList>
    </citation>
    <scope>NUCLEOTIDE SEQUENCE [LARGE SCALE GENOMIC DNA]</scope>
    <source>
        <strain evidence="1">DMR45628</strain>
    </source>
</reference>
<name>A0AAW1ICI4_POPJA</name>